<dbReference type="Proteomes" id="UP000831787">
    <property type="component" value="Chromosome"/>
</dbReference>
<evidence type="ECO:0008006" key="4">
    <source>
        <dbReference type="Google" id="ProtNLM"/>
    </source>
</evidence>
<evidence type="ECO:0000256" key="1">
    <source>
        <dbReference type="SAM" id="MobiDB-lite"/>
    </source>
</evidence>
<accession>A0ABY4EFX9</accession>
<name>A0ABY4EFX9_9BACI</name>
<organism evidence="2 3">
    <name type="scientific">Halobacillus salinarum</name>
    <dbReference type="NCBI Taxonomy" id="2932257"/>
    <lineage>
        <taxon>Bacteria</taxon>
        <taxon>Bacillati</taxon>
        <taxon>Bacillota</taxon>
        <taxon>Bacilli</taxon>
        <taxon>Bacillales</taxon>
        <taxon>Bacillaceae</taxon>
        <taxon>Halobacillus</taxon>
    </lineage>
</organism>
<dbReference type="RefSeq" id="WP_244708716.1">
    <property type="nucleotide sequence ID" value="NZ_CP095073.1"/>
</dbReference>
<protein>
    <recommendedName>
        <fullName evidence="4">Phage protein</fullName>
    </recommendedName>
</protein>
<evidence type="ECO:0000313" key="2">
    <source>
        <dbReference type="EMBL" id="UOQ43357.1"/>
    </source>
</evidence>
<feature type="region of interest" description="Disordered" evidence="1">
    <location>
        <begin position="51"/>
        <end position="79"/>
    </location>
</feature>
<reference evidence="2 3" key="1">
    <citation type="submission" date="2022-04" db="EMBL/GenBank/DDBJ databases">
        <title>Halobacillus sp. isolated from saltern.</title>
        <authorList>
            <person name="Won M."/>
            <person name="Lee C.-M."/>
            <person name="Woen H.-Y."/>
            <person name="Kwon S.-W."/>
        </authorList>
    </citation>
    <scope>NUCLEOTIDE SEQUENCE [LARGE SCALE GENOMIC DNA]</scope>
    <source>
        <strain evidence="2 3">SSBR10-3</strain>
    </source>
</reference>
<gene>
    <name evidence="2" type="ORF">MUN89_15710</name>
</gene>
<sequence>MKDIKVINKGKKTRFRLGVGFSPKEPVELTVSNREYLTVKAVKDFQVEVINPDSDKGSDISSTKTSDNPQNHTEEDFNLSDLTVDEVIKAVQEGKLDIDQAIADEMEGKNRSTLLDELEGMKAEA</sequence>
<keyword evidence="3" id="KW-1185">Reference proteome</keyword>
<proteinExistence type="predicted"/>
<evidence type="ECO:0000313" key="3">
    <source>
        <dbReference type="Proteomes" id="UP000831787"/>
    </source>
</evidence>
<dbReference type="EMBL" id="CP095073">
    <property type="protein sequence ID" value="UOQ43357.1"/>
    <property type="molecule type" value="Genomic_DNA"/>
</dbReference>
<feature type="compositionally biased region" description="Polar residues" evidence="1">
    <location>
        <begin position="59"/>
        <end position="71"/>
    </location>
</feature>